<keyword evidence="9 10" id="KW-0472">Membrane</keyword>
<dbReference type="InterPro" id="IPR047817">
    <property type="entry name" value="ABC2_TM_bact-type"/>
</dbReference>
<reference evidence="12 13" key="1">
    <citation type="submission" date="2018-07" db="EMBL/GenBank/DDBJ databases">
        <title>High-quality-draft genome sequence of Gaiella occulta.</title>
        <authorList>
            <person name="Severino R."/>
            <person name="Froufe H.J.C."/>
            <person name="Rainey F.A."/>
            <person name="Barroso C."/>
            <person name="Albuquerque L."/>
            <person name="Lobo-Da-Cunha A."/>
            <person name="Da Costa M.S."/>
            <person name="Egas C."/>
        </authorList>
    </citation>
    <scope>NUCLEOTIDE SEQUENCE [LARGE SCALE GENOMIC DNA]</scope>
    <source>
        <strain evidence="12 13">F2-233</strain>
    </source>
</reference>
<dbReference type="Pfam" id="PF01061">
    <property type="entry name" value="ABC2_membrane"/>
    <property type="match status" value="1"/>
</dbReference>
<evidence type="ECO:0000256" key="10">
    <source>
        <dbReference type="RuleBase" id="RU361157"/>
    </source>
</evidence>
<feature type="transmembrane region" description="Helical" evidence="10">
    <location>
        <begin position="249"/>
        <end position="267"/>
    </location>
</feature>
<evidence type="ECO:0000256" key="8">
    <source>
        <dbReference type="ARBA" id="ARBA00022989"/>
    </source>
</evidence>
<protein>
    <recommendedName>
        <fullName evidence="10">Transport permease protein</fullName>
    </recommendedName>
</protein>
<proteinExistence type="inferred from homology"/>
<evidence type="ECO:0000313" key="12">
    <source>
        <dbReference type="EMBL" id="RDI74315.1"/>
    </source>
</evidence>
<dbReference type="PROSITE" id="PS51012">
    <property type="entry name" value="ABC_TM2"/>
    <property type="match status" value="1"/>
</dbReference>
<dbReference type="GO" id="GO:0015920">
    <property type="term" value="P:lipopolysaccharide transport"/>
    <property type="evidence" value="ECO:0007669"/>
    <property type="project" value="TreeGrafter"/>
</dbReference>
<dbReference type="PANTHER" id="PTHR30413">
    <property type="entry name" value="INNER MEMBRANE TRANSPORT PERMEASE"/>
    <property type="match status" value="1"/>
</dbReference>
<feature type="domain" description="ABC transmembrane type-2" evidence="11">
    <location>
        <begin position="42"/>
        <end position="270"/>
    </location>
</feature>
<evidence type="ECO:0000256" key="4">
    <source>
        <dbReference type="ARBA" id="ARBA00022475"/>
    </source>
</evidence>
<keyword evidence="6 10" id="KW-0812">Transmembrane</keyword>
<evidence type="ECO:0000256" key="5">
    <source>
        <dbReference type="ARBA" id="ARBA00022597"/>
    </source>
</evidence>
<keyword evidence="8 10" id="KW-1133">Transmembrane helix</keyword>
<evidence type="ECO:0000256" key="9">
    <source>
        <dbReference type="ARBA" id="ARBA00023136"/>
    </source>
</evidence>
<feature type="transmembrane region" description="Helical" evidence="10">
    <location>
        <begin position="152"/>
        <end position="174"/>
    </location>
</feature>
<accession>A0A7M2YWD3</accession>
<feature type="transmembrane region" description="Helical" evidence="10">
    <location>
        <begin position="186"/>
        <end position="205"/>
    </location>
</feature>
<feature type="transmembrane region" description="Helical" evidence="10">
    <location>
        <begin position="118"/>
        <end position="146"/>
    </location>
</feature>
<comment type="caution">
    <text evidence="12">The sequence shown here is derived from an EMBL/GenBank/DDBJ whole genome shotgun (WGS) entry which is preliminary data.</text>
</comment>
<keyword evidence="3 10" id="KW-0813">Transport</keyword>
<feature type="transmembrane region" description="Helical" evidence="10">
    <location>
        <begin position="77"/>
        <end position="98"/>
    </location>
</feature>
<evidence type="ECO:0000256" key="1">
    <source>
        <dbReference type="ARBA" id="ARBA00004651"/>
    </source>
</evidence>
<evidence type="ECO:0000256" key="7">
    <source>
        <dbReference type="ARBA" id="ARBA00022903"/>
    </source>
</evidence>
<feature type="transmembrane region" description="Helical" evidence="10">
    <location>
        <begin position="41"/>
        <end position="65"/>
    </location>
</feature>
<reference evidence="13" key="2">
    <citation type="journal article" date="2019" name="MicrobiologyOpen">
        <title>High-quality draft genome sequence of Gaiella occulta isolated from a 150 meter deep mineral water borehole and comparison with the genome sequences of other deep-branching lineages of the phylum Actinobacteria.</title>
        <authorList>
            <person name="Severino R."/>
            <person name="Froufe H.J.C."/>
            <person name="Barroso C."/>
            <person name="Albuquerque L."/>
            <person name="Lobo-da-Cunha A."/>
            <person name="da Costa M.S."/>
            <person name="Egas C."/>
        </authorList>
    </citation>
    <scope>NUCLEOTIDE SEQUENCE [LARGE SCALE GENOMIC DNA]</scope>
    <source>
        <strain evidence="13">F2-233</strain>
    </source>
</reference>
<dbReference type="Proteomes" id="UP000254134">
    <property type="component" value="Unassembled WGS sequence"/>
</dbReference>
<comment type="similarity">
    <text evidence="2 10">Belongs to the ABC-2 integral membrane protein family.</text>
</comment>
<dbReference type="EMBL" id="QQZY01000004">
    <property type="protein sequence ID" value="RDI74315.1"/>
    <property type="molecule type" value="Genomic_DNA"/>
</dbReference>
<keyword evidence="7" id="KW-0972">Capsule biogenesis/degradation</keyword>
<evidence type="ECO:0000313" key="13">
    <source>
        <dbReference type="Proteomes" id="UP000254134"/>
    </source>
</evidence>
<dbReference type="InterPro" id="IPR013525">
    <property type="entry name" value="ABC2_TM"/>
</dbReference>
<name>A0A7M2YWD3_9ACTN</name>
<evidence type="ECO:0000259" key="11">
    <source>
        <dbReference type="PROSITE" id="PS51012"/>
    </source>
</evidence>
<sequence length="278" mass="30429">MPGKPRPYNPSMRVYADLYRYRELFGSLFRRDLRAKYKGSVLGLAWSLALPVLLMLVYLVVFSVLWKATPTKAVDRYWLFLLSGLPPWVFFATSLQSASRSLIENANLIRKVRFPRQLVPLSIVATQVVAFAVMLAIVLALCVAVLPRARGAAWLALPLGALFVLFVAGLALAVASANAVFRDVEFVVAAALLPLFFLTPVLYGLEGLPVAATHPWLIDVIHWANPLTPPIQAIRAPLFFGAAPAAGDAVYFLVETAAALLLGAWVFTRVDDRIAAEV</sequence>
<comment type="subcellular location">
    <subcellularLocation>
        <location evidence="1 10">Cell membrane</location>
        <topology evidence="1 10">Multi-pass membrane protein</topology>
    </subcellularLocation>
</comment>
<gene>
    <name evidence="12" type="ORF">Gocc_1891</name>
</gene>
<dbReference type="PANTHER" id="PTHR30413:SF10">
    <property type="entry name" value="CAPSULE POLYSACCHARIDE EXPORT INNER-MEMBRANE PROTEIN CTRC"/>
    <property type="match status" value="1"/>
</dbReference>
<dbReference type="PRINTS" id="PR00164">
    <property type="entry name" value="ABC2TRNSPORT"/>
</dbReference>
<organism evidence="12 13">
    <name type="scientific">Gaiella occulta</name>
    <dbReference type="NCBI Taxonomy" id="1002870"/>
    <lineage>
        <taxon>Bacteria</taxon>
        <taxon>Bacillati</taxon>
        <taxon>Actinomycetota</taxon>
        <taxon>Thermoleophilia</taxon>
        <taxon>Gaiellales</taxon>
        <taxon>Gaiellaceae</taxon>
        <taxon>Gaiella</taxon>
    </lineage>
</organism>
<evidence type="ECO:0000256" key="3">
    <source>
        <dbReference type="ARBA" id="ARBA00022448"/>
    </source>
</evidence>
<keyword evidence="13" id="KW-1185">Reference proteome</keyword>
<dbReference type="InterPro" id="IPR000412">
    <property type="entry name" value="ABC_2_transport"/>
</dbReference>
<dbReference type="AlphaFoldDB" id="A0A7M2YWD3"/>
<evidence type="ECO:0000256" key="6">
    <source>
        <dbReference type="ARBA" id="ARBA00022692"/>
    </source>
</evidence>
<evidence type="ECO:0000256" key="2">
    <source>
        <dbReference type="ARBA" id="ARBA00007783"/>
    </source>
</evidence>
<dbReference type="GO" id="GO:0140359">
    <property type="term" value="F:ABC-type transporter activity"/>
    <property type="evidence" value="ECO:0007669"/>
    <property type="project" value="InterPro"/>
</dbReference>
<keyword evidence="4 10" id="KW-1003">Cell membrane</keyword>
<dbReference type="GO" id="GO:0043190">
    <property type="term" value="C:ATP-binding cassette (ABC) transporter complex"/>
    <property type="evidence" value="ECO:0007669"/>
    <property type="project" value="InterPro"/>
</dbReference>
<keyword evidence="5" id="KW-0762">Sugar transport</keyword>